<protein>
    <submittedName>
        <fullName evidence="1">Uncharacterized protein</fullName>
    </submittedName>
</protein>
<reference evidence="1" key="1">
    <citation type="submission" date="2019-09" db="EMBL/GenBank/DDBJ databases">
        <title>Characterisation of the sponge microbiome using genome-centric metagenomics.</title>
        <authorList>
            <person name="Engelberts J.P."/>
            <person name="Robbins S.J."/>
            <person name="De Goeij J.M."/>
            <person name="Aranda M."/>
            <person name="Bell S.C."/>
            <person name="Webster N.S."/>
        </authorList>
    </citation>
    <scope>NUCLEOTIDE SEQUENCE</scope>
    <source>
        <strain evidence="1">SB0664_bin_43</strain>
    </source>
</reference>
<organism evidence="1">
    <name type="scientific">Boseongicola sp. SB0664_bin_43</name>
    <dbReference type="NCBI Taxonomy" id="2604844"/>
    <lineage>
        <taxon>Bacteria</taxon>
        <taxon>Pseudomonadati</taxon>
        <taxon>Pseudomonadota</taxon>
        <taxon>Alphaproteobacteria</taxon>
        <taxon>Rhodobacterales</taxon>
        <taxon>Paracoccaceae</taxon>
        <taxon>Boseongicola</taxon>
    </lineage>
</organism>
<evidence type="ECO:0000313" key="1">
    <source>
        <dbReference type="EMBL" id="MXY33722.1"/>
    </source>
</evidence>
<dbReference type="EMBL" id="VXRY01000259">
    <property type="protein sequence ID" value="MXY33722.1"/>
    <property type="molecule type" value="Genomic_DNA"/>
</dbReference>
<proteinExistence type="predicted"/>
<name>A0A6B0Y1C7_9RHOB</name>
<gene>
    <name evidence="1" type="ORF">F4Y60_06465</name>
</gene>
<sequence>MVNSIIPRLDDRLIAEVSVLVLEDIADRMLPYDGAAELASAPLFVVCQYPFEGDCGLRDAS</sequence>
<accession>A0A6B0Y1C7</accession>
<comment type="caution">
    <text evidence="1">The sequence shown here is derived from an EMBL/GenBank/DDBJ whole genome shotgun (WGS) entry which is preliminary data.</text>
</comment>
<dbReference type="AlphaFoldDB" id="A0A6B0Y1C7"/>